<dbReference type="OrthoDB" id="10261408at2759"/>
<organism evidence="14 15">
    <name type="scientific">Thamnophis sirtalis</name>
    <dbReference type="NCBI Taxonomy" id="35019"/>
    <lineage>
        <taxon>Eukaryota</taxon>
        <taxon>Metazoa</taxon>
        <taxon>Chordata</taxon>
        <taxon>Craniata</taxon>
        <taxon>Vertebrata</taxon>
        <taxon>Euteleostomi</taxon>
        <taxon>Lepidosauria</taxon>
        <taxon>Squamata</taxon>
        <taxon>Bifurcata</taxon>
        <taxon>Unidentata</taxon>
        <taxon>Episquamata</taxon>
        <taxon>Toxicofera</taxon>
        <taxon>Serpentes</taxon>
        <taxon>Colubroidea</taxon>
        <taxon>Colubridae</taxon>
        <taxon>Natricinae</taxon>
        <taxon>Thamnophis</taxon>
    </lineage>
</organism>
<dbReference type="Pfam" id="PF00651">
    <property type="entry name" value="BTB"/>
    <property type="match status" value="1"/>
</dbReference>
<dbReference type="FunFam" id="3.30.160.60:FF:000304">
    <property type="entry name" value="Zinc finger and BTB domain-containing protein 20"/>
    <property type="match status" value="1"/>
</dbReference>
<dbReference type="InterPro" id="IPR011333">
    <property type="entry name" value="SKP1/BTB/POZ_sf"/>
</dbReference>
<dbReference type="Gene3D" id="3.30.710.10">
    <property type="entry name" value="Potassium Channel Kv1.1, Chain A"/>
    <property type="match status" value="1"/>
</dbReference>
<dbReference type="PANTHER" id="PTHR46105:SF22">
    <property type="entry name" value="ZINC FINGER AND BTB DOMAIN CONTAINING 45"/>
    <property type="match status" value="1"/>
</dbReference>
<feature type="region of interest" description="Disordered" evidence="11">
    <location>
        <begin position="329"/>
        <end position="350"/>
    </location>
</feature>
<dbReference type="Gene3D" id="3.30.160.60">
    <property type="entry name" value="Classic Zinc Finger"/>
    <property type="match status" value="4"/>
</dbReference>
<evidence type="ECO:0000256" key="7">
    <source>
        <dbReference type="ARBA" id="ARBA00023125"/>
    </source>
</evidence>
<evidence type="ECO:0000256" key="6">
    <source>
        <dbReference type="ARBA" id="ARBA00023015"/>
    </source>
</evidence>
<feature type="domain" description="BTB" evidence="12">
    <location>
        <begin position="31"/>
        <end position="94"/>
    </location>
</feature>
<dbReference type="RefSeq" id="XP_013910096.1">
    <property type="nucleotide sequence ID" value="XM_014054621.1"/>
</dbReference>
<evidence type="ECO:0000313" key="15">
    <source>
        <dbReference type="RefSeq" id="XP_013910095.1"/>
    </source>
</evidence>
<dbReference type="FunFam" id="3.30.160.60:FF:000315">
    <property type="entry name" value="Zinc finger and BTB domain-containing protein 20"/>
    <property type="match status" value="1"/>
</dbReference>
<evidence type="ECO:0000256" key="4">
    <source>
        <dbReference type="ARBA" id="ARBA00022771"/>
    </source>
</evidence>
<dbReference type="RefSeq" id="XP_013910095.1">
    <property type="nucleotide sequence ID" value="XM_014054620.1"/>
</dbReference>
<keyword evidence="2" id="KW-0479">Metal-binding</keyword>
<feature type="region of interest" description="Disordered" evidence="11">
    <location>
        <begin position="280"/>
        <end position="300"/>
    </location>
</feature>
<protein>
    <submittedName>
        <fullName evidence="15 16">Zinc finger and BTB domain-containing protein 45</fullName>
    </submittedName>
</protein>
<accession>A0A6I9Y041</accession>
<evidence type="ECO:0000256" key="1">
    <source>
        <dbReference type="ARBA" id="ARBA00004123"/>
    </source>
</evidence>
<evidence type="ECO:0000256" key="10">
    <source>
        <dbReference type="PROSITE-ProRule" id="PRU00042"/>
    </source>
</evidence>
<proteinExistence type="predicted"/>
<evidence type="ECO:0000256" key="2">
    <source>
        <dbReference type="ARBA" id="ARBA00022723"/>
    </source>
</evidence>
<feature type="region of interest" description="Disordered" evidence="11">
    <location>
        <begin position="670"/>
        <end position="695"/>
    </location>
</feature>
<dbReference type="SUPFAM" id="SSF54695">
    <property type="entry name" value="POZ domain"/>
    <property type="match status" value="1"/>
</dbReference>
<evidence type="ECO:0000313" key="16">
    <source>
        <dbReference type="RefSeq" id="XP_013910096.1"/>
    </source>
</evidence>
<dbReference type="CTD" id="84878"/>
<evidence type="ECO:0000256" key="8">
    <source>
        <dbReference type="ARBA" id="ARBA00023163"/>
    </source>
</evidence>
<dbReference type="GO" id="GO:0008270">
    <property type="term" value="F:zinc ion binding"/>
    <property type="evidence" value="ECO:0007669"/>
    <property type="project" value="UniProtKB-KW"/>
</dbReference>
<dbReference type="GO" id="GO:0000981">
    <property type="term" value="F:DNA-binding transcription factor activity, RNA polymerase II-specific"/>
    <property type="evidence" value="ECO:0007669"/>
    <property type="project" value="TreeGrafter"/>
</dbReference>
<dbReference type="GO" id="GO:0000978">
    <property type="term" value="F:RNA polymerase II cis-regulatory region sequence-specific DNA binding"/>
    <property type="evidence" value="ECO:0007669"/>
    <property type="project" value="TreeGrafter"/>
</dbReference>
<evidence type="ECO:0000256" key="11">
    <source>
        <dbReference type="SAM" id="MobiDB-lite"/>
    </source>
</evidence>
<sequence length="695" mass="75816">MAEAVHYIHLQNFSKSLLETLNGQRLGGHFCDVTVHIQEATLRAHRCVLAAGSPFFHDKLLLGYSEIEVPPVVPSQVVRQLVEFMYSGSLVVAQSEALQILTAASILQIKTVIDECTQIISQNRSPKPPTVAPAVPLSLPRVLPGKPQEQQPKEVIGSLSRPGDLDAAHLEPPKLLCASEVRYKLRDLLSSQHREARTAACEGSISEGDAGGSYLHSTESAPSCHSRKQRQPVRLQLSETMPVIIKDEEEGSGEGPEGSEAEREAKLSCFAECSGSGPFAADFSDQAKDSGVSSGPDRKESLHLDYATPEGQDFFGNQDVFSESFIPSWQGEESGEEATVSTSRDRDKFHPDCNVEASNLRNLTGEFKQDLSGSTSGFPPRSSGGGPEALTFVSSLGIQRELKAEVTNTSTVTSNTSIFQFHLPQPGGVAQTFYSIQQQQQQQQQDSGASNMVQLSPNTMVTSALHGGEQQSQQPGTSRCLEPSYQCSHCQKTFSSRKNYTKHMFIHSGEKPHQCSICWRSFSLRDYLLKHMVTHTGVRAFQCSICCKRFTQKSSLNVHMRTHRPERFQCCICNKYFSHRTLLERHMTTHTAWKGGPSDAPGALVTSSSPADWKEKANVATTVAPAAEASIIPAPVAWKAGEPTAESTISGWKTGDPSQAESRLVTWKGEATGENSVTAWKGDPTSETSMQPHTV</sequence>
<evidence type="ECO:0000256" key="3">
    <source>
        <dbReference type="ARBA" id="ARBA00022737"/>
    </source>
</evidence>
<keyword evidence="8" id="KW-0804">Transcription</keyword>
<dbReference type="Proteomes" id="UP000504617">
    <property type="component" value="Unplaced"/>
</dbReference>
<keyword evidence="4 10" id="KW-0863">Zinc-finger</keyword>
<feature type="compositionally biased region" description="Low complexity" evidence="11">
    <location>
        <begin position="372"/>
        <end position="382"/>
    </location>
</feature>
<evidence type="ECO:0000259" key="13">
    <source>
        <dbReference type="PROSITE" id="PS50157"/>
    </source>
</evidence>
<feature type="domain" description="C2H2-type" evidence="13">
    <location>
        <begin position="541"/>
        <end position="568"/>
    </location>
</feature>
<keyword evidence="14" id="KW-1185">Reference proteome</keyword>
<comment type="subcellular location">
    <subcellularLocation>
        <location evidence="1">Nucleus</location>
    </subcellularLocation>
</comment>
<dbReference type="SMART" id="SM00225">
    <property type="entry name" value="BTB"/>
    <property type="match status" value="1"/>
</dbReference>
<dbReference type="CDD" id="cd18229">
    <property type="entry name" value="BTB_POZ_ZBTB45"/>
    <property type="match status" value="1"/>
</dbReference>
<dbReference type="GO" id="GO:0005634">
    <property type="term" value="C:nucleus"/>
    <property type="evidence" value="ECO:0007669"/>
    <property type="project" value="UniProtKB-SubCell"/>
</dbReference>
<dbReference type="PANTHER" id="PTHR46105">
    <property type="entry name" value="AGAP004733-PA"/>
    <property type="match status" value="1"/>
</dbReference>
<evidence type="ECO:0000313" key="14">
    <source>
        <dbReference type="Proteomes" id="UP000504617"/>
    </source>
</evidence>
<dbReference type="PROSITE" id="PS50157">
    <property type="entry name" value="ZINC_FINGER_C2H2_2"/>
    <property type="match status" value="4"/>
</dbReference>
<name>A0A6I9Y041_9SAUR</name>
<dbReference type="PROSITE" id="PS50097">
    <property type="entry name" value="BTB"/>
    <property type="match status" value="1"/>
</dbReference>
<dbReference type="InterPro" id="IPR036236">
    <property type="entry name" value="Znf_C2H2_sf"/>
</dbReference>
<reference evidence="15 16" key="1">
    <citation type="submission" date="2025-04" db="UniProtKB">
        <authorList>
            <consortium name="RefSeq"/>
        </authorList>
    </citation>
    <scope>IDENTIFICATION</scope>
    <source>
        <tissue evidence="15 16">Skeletal muscle</tissue>
    </source>
</reference>
<feature type="domain" description="C2H2-type" evidence="13">
    <location>
        <begin position="485"/>
        <end position="512"/>
    </location>
</feature>
<evidence type="ECO:0000256" key="5">
    <source>
        <dbReference type="ARBA" id="ARBA00022833"/>
    </source>
</evidence>
<dbReference type="SMART" id="SM00355">
    <property type="entry name" value="ZnF_C2H2"/>
    <property type="match status" value="4"/>
</dbReference>
<dbReference type="Pfam" id="PF00096">
    <property type="entry name" value="zf-C2H2"/>
    <property type="match status" value="4"/>
</dbReference>
<dbReference type="PROSITE" id="PS00028">
    <property type="entry name" value="ZINC_FINGER_C2H2_1"/>
    <property type="match status" value="4"/>
</dbReference>
<keyword evidence="7" id="KW-0238">DNA-binding</keyword>
<gene>
    <name evidence="15 16" type="primary">ZBTB45</name>
</gene>
<dbReference type="GeneID" id="106539748"/>
<keyword evidence="5" id="KW-0862">Zinc</keyword>
<evidence type="ECO:0000256" key="9">
    <source>
        <dbReference type="ARBA" id="ARBA00023242"/>
    </source>
</evidence>
<dbReference type="InterPro" id="IPR013087">
    <property type="entry name" value="Znf_C2H2_type"/>
</dbReference>
<evidence type="ECO:0000259" key="12">
    <source>
        <dbReference type="PROSITE" id="PS50097"/>
    </source>
</evidence>
<keyword evidence="6" id="KW-0805">Transcription regulation</keyword>
<dbReference type="AlphaFoldDB" id="A0A6I9Y041"/>
<dbReference type="InterPro" id="IPR050457">
    <property type="entry name" value="ZnFinger_BTB_dom_contain"/>
</dbReference>
<feature type="domain" description="C2H2-type" evidence="13">
    <location>
        <begin position="568"/>
        <end position="595"/>
    </location>
</feature>
<feature type="domain" description="C2H2-type" evidence="13">
    <location>
        <begin position="513"/>
        <end position="540"/>
    </location>
</feature>
<feature type="region of interest" description="Disordered" evidence="11">
    <location>
        <begin position="123"/>
        <end position="164"/>
    </location>
</feature>
<dbReference type="KEGG" id="tsr:106539748"/>
<feature type="compositionally biased region" description="Polar residues" evidence="11">
    <location>
        <begin position="685"/>
        <end position="695"/>
    </location>
</feature>
<dbReference type="SUPFAM" id="SSF57667">
    <property type="entry name" value="beta-beta-alpha zinc fingers"/>
    <property type="match status" value="3"/>
</dbReference>
<dbReference type="InterPro" id="IPR000210">
    <property type="entry name" value="BTB/POZ_dom"/>
</dbReference>
<keyword evidence="3" id="KW-0677">Repeat</keyword>
<feature type="region of interest" description="Disordered" evidence="11">
    <location>
        <begin position="203"/>
        <end position="265"/>
    </location>
</feature>
<keyword evidence="9" id="KW-0539">Nucleus</keyword>
<feature type="region of interest" description="Disordered" evidence="11">
    <location>
        <begin position="368"/>
        <end position="387"/>
    </location>
</feature>